<evidence type="ECO:0000313" key="2">
    <source>
        <dbReference type="Proteomes" id="UP000789920"/>
    </source>
</evidence>
<reference evidence="1" key="1">
    <citation type="submission" date="2021-06" db="EMBL/GenBank/DDBJ databases">
        <authorList>
            <person name="Kallberg Y."/>
            <person name="Tangrot J."/>
            <person name="Rosling A."/>
        </authorList>
    </citation>
    <scope>NUCLEOTIDE SEQUENCE</scope>
    <source>
        <strain evidence="1">MA461A</strain>
    </source>
</reference>
<feature type="non-terminal residue" evidence="1">
    <location>
        <position position="1"/>
    </location>
</feature>
<dbReference type="EMBL" id="CAJVQC010162532">
    <property type="protein sequence ID" value="CAG8848819.1"/>
    <property type="molecule type" value="Genomic_DNA"/>
</dbReference>
<keyword evidence="2" id="KW-1185">Reference proteome</keyword>
<protein>
    <submittedName>
        <fullName evidence="1">18427_t:CDS:1</fullName>
    </submittedName>
</protein>
<dbReference type="Proteomes" id="UP000789920">
    <property type="component" value="Unassembled WGS sequence"/>
</dbReference>
<comment type="caution">
    <text evidence="1">The sequence shown here is derived from an EMBL/GenBank/DDBJ whole genome shotgun (WGS) entry which is preliminary data.</text>
</comment>
<organism evidence="1 2">
    <name type="scientific">Racocetra persica</name>
    <dbReference type="NCBI Taxonomy" id="160502"/>
    <lineage>
        <taxon>Eukaryota</taxon>
        <taxon>Fungi</taxon>
        <taxon>Fungi incertae sedis</taxon>
        <taxon>Mucoromycota</taxon>
        <taxon>Glomeromycotina</taxon>
        <taxon>Glomeromycetes</taxon>
        <taxon>Diversisporales</taxon>
        <taxon>Gigasporaceae</taxon>
        <taxon>Racocetra</taxon>
    </lineage>
</organism>
<name>A0ACA9SVM1_9GLOM</name>
<proteinExistence type="predicted"/>
<feature type="non-terminal residue" evidence="1">
    <location>
        <position position="43"/>
    </location>
</feature>
<gene>
    <name evidence="1" type="ORF">RPERSI_LOCUS35306</name>
</gene>
<accession>A0ACA9SVM1</accession>
<sequence>KKNKLDFDLKDKHIKQIEKNKVSGRVFLKLTQEKLIVHPYNFS</sequence>
<evidence type="ECO:0000313" key="1">
    <source>
        <dbReference type="EMBL" id="CAG8848819.1"/>
    </source>
</evidence>